<dbReference type="InterPro" id="IPR057670">
    <property type="entry name" value="SH3_retrovirus"/>
</dbReference>
<dbReference type="GO" id="GO:0046872">
    <property type="term" value="F:metal ion binding"/>
    <property type="evidence" value="ECO:0007669"/>
    <property type="project" value="UniProtKB-KW"/>
</dbReference>
<feature type="domain" description="Retroviral polymerase SH3-like" evidence="10">
    <location>
        <begin position="60"/>
        <end position="118"/>
    </location>
</feature>
<comment type="caution">
    <text evidence="11">The sequence shown here is derived from an EMBL/GenBank/DDBJ whole genome shotgun (WGS) entry which is preliminary data.</text>
</comment>
<evidence type="ECO:0000256" key="7">
    <source>
        <dbReference type="ARBA" id="ARBA00022918"/>
    </source>
</evidence>
<evidence type="ECO:0000313" key="11">
    <source>
        <dbReference type="EMBL" id="GAV58333.1"/>
    </source>
</evidence>
<organism evidence="11 12">
    <name type="scientific">Cephalotus follicularis</name>
    <name type="common">Albany pitcher plant</name>
    <dbReference type="NCBI Taxonomy" id="3775"/>
    <lineage>
        <taxon>Eukaryota</taxon>
        <taxon>Viridiplantae</taxon>
        <taxon>Streptophyta</taxon>
        <taxon>Embryophyta</taxon>
        <taxon>Tracheophyta</taxon>
        <taxon>Spermatophyta</taxon>
        <taxon>Magnoliopsida</taxon>
        <taxon>eudicotyledons</taxon>
        <taxon>Gunneridae</taxon>
        <taxon>Pentapetalae</taxon>
        <taxon>rosids</taxon>
        <taxon>fabids</taxon>
        <taxon>Oxalidales</taxon>
        <taxon>Cephalotaceae</taxon>
        <taxon>Cephalotus</taxon>
    </lineage>
</organism>
<dbReference type="GO" id="GO:0003964">
    <property type="term" value="F:RNA-directed DNA polymerase activity"/>
    <property type="evidence" value="ECO:0007669"/>
    <property type="project" value="UniProtKB-KW"/>
</dbReference>
<dbReference type="SUPFAM" id="SSF53098">
    <property type="entry name" value="Ribonuclease H-like"/>
    <property type="match status" value="1"/>
</dbReference>
<keyword evidence="8" id="KW-0808">Transferase</keyword>
<gene>
    <name evidence="11" type="ORF">CFOL_v3_01867</name>
</gene>
<dbReference type="InParanoid" id="A0A1Q3ARY7"/>
<proteinExistence type="predicted"/>
<dbReference type="Gene3D" id="3.30.420.10">
    <property type="entry name" value="Ribonuclease H-like superfamily/Ribonuclease H"/>
    <property type="match status" value="1"/>
</dbReference>
<keyword evidence="8" id="KW-0548">Nucleotidyltransferase</keyword>
<dbReference type="Proteomes" id="UP000187406">
    <property type="component" value="Unassembled WGS sequence"/>
</dbReference>
<protein>
    <recommendedName>
        <fullName evidence="10">Retroviral polymerase SH3-like domain-containing protein</fullName>
    </recommendedName>
</protein>
<keyword evidence="12" id="KW-1185">Reference proteome</keyword>
<dbReference type="GO" id="GO:0015074">
    <property type="term" value="P:DNA integration"/>
    <property type="evidence" value="ECO:0007669"/>
    <property type="project" value="UniProtKB-KW"/>
</dbReference>
<dbReference type="EMBL" id="BDDD01000065">
    <property type="protein sequence ID" value="GAV58333.1"/>
    <property type="molecule type" value="Genomic_DNA"/>
</dbReference>
<dbReference type="PANTHER" id="PTHR42648:SF11">
    <property type="entry name" value="TRANSPOSON TY4-P GAG-POL POLYPROTEIN"/>
    <property type="match status" value="1"/>
</dbReference>
<dbReference type="InterPro" id="IPR039537">
    <property type="entry name" value="Retrotran_Ty1/copia-like"/>
</dbReference>
<dbReference type="GO" id="GO:0003887">
    <property type="term" value="F:DNA-directed DNA polymerase activity"/>
    <property type="evidence" value="ECO:0007669"/>
    <property type="project" value="UniProtKB-KW"/>
</dbReference>
<dbReference type="InterPro" id="IPR036397">
    <property type="entry name" value="RNaseH_sf"/>
</dbReference>
<dbReference type="InterPro" id="IPR012337">
    <property type="entry name" value="RNaseH-like_sf"/>
</dbReference>
<evidence type="ECO:0000256" key="4">
    <source>
        <dbReference type="ARBA" id="ARBA00022801"/>
    </source>
</evidence>
<sequence>EMARTMLCENALPKYFWAEAVNNACYMLHRITIRPILKKTPYELWRQRKPNISYFRAFGCKCFVHNNGKDNLCKFDAKVDEGIFLGYSNSSKAYRNFNKKILVVEEFVHVIFDKSNVIIYSNIDDDDDEFLQEKVNDISLSDSPPLDDVVGTSSQSLDISIPQVRNRNLIRDHPIDAIIGNPSKGVTTRSSYNACNYLAFISQIERKNINEAENDEF</sequence>
<keyword evidence="9" id="KW-0233">DNA recombination</keyword>
<name>A0A1Q3ARY7_CEPFO</name>
<keyword evidence="6" id="KW-0229">DNA integration</keyword>
<dbReference type="AlphaFoldDB" id="A0A1Q3ARY7"/>
<dbReference type="GO" id="GO:0004519">
    <property type="term" value="F:endonuclease activity"/>
    <property type="evidence" value="ECO:0007669"/>
    <property type="project" value="UniProtKB-KW"/>
</dbReference>
<feature type="non-terminal residue" evidence="11">
    <location>
        <position position="1"/>
    </location>
</feature>
<keyword evidence="4" id="KW-0378">Hydrolase</keyword>
<keyword evidence="2" id="KW-0479">Metal-binding</keyword>
<evidence type="ECO:0000256" key="8">
    <source>
        <dbReference type="ARBA" id="ARBA00022932"/>
    </source>
</evidence>
<keyword evidence="7" id="KW-0695">RNA-directed DNA polymerase</keyword>
<reference evidence="12" key="1">
    <citation type="submission" date="2016-04" db="EMBL/GenBank/DDBJ databases">
        <title>Cephalotus genome sequencing.</title>
        <authorList>
            <person name="Fukushima K."/>
            <person name="Hasebe M."/>
            <person name="Fang X."/>
        </authorList>
    </citation>
    <scope>NUCLEOTIDE SEQUENCE [LARGE SCALE GENOMIC DNA]</scope>
    <source>
        <strain evidence="12">cv. St1</strain>
    </source>
</reference>
<evidence type="ECO:0000259" key="10">
    <source>
        <dbReference type="Pfam" id="PF25597"/>
    </source>
</evidence>
<evidence type="ECO:0000256" key="2">
    <source>
        <dbReference type="ARBA" id="ARBA00022723"/>
    </source>
</evidence>
<evidence type="ECO:0000256" key="6">
    <source>
        <dbReference type="ARBA" id="ARBA00022908"/>
    </source>
</evidence>
<evidence type="ECO:0000256" key="9">
    <source>
        <dbReference type="ARBA" id="ARBA00023172"/>
    </source>
</evidence>
<dbReference type="Pfam" id="PF25597">
    <property type="entry name" value="SH3_retrovirus"/>
    <property type="match status" value="1"/>
</dbReference>
<dbReference type="GO" id="GO:0006310">
    <property type="term" value="P:DNA recombination"/>
    <property type="evidence" value="ECO:0007669"/>
    <property type="project" value="UniProtKB-KW"/>
</dbReference>
<keyword evidence="3" id="KW-0255">Endonuclease</keyword>
<dbReference type="OrthoDB" id="1751476at2759"/>
<accession>A0A1Q3ARY7</accession>
<keyword evidence="5" id="KW-0460">Magnesium</keyword>
<dbReference type="PANTHER" id="PTHR42648">
    <property type="entry name" value="TRANSPOSASE, PUTATIVE-RELATED"/>
    <property type="match status" value="1"/>
</dbReference>
<keyword evidence="1" id="KW-0540">Nuclease</keyword>
<evidence type="ECO:0000256" key="3">
    <source>
        <dbReference type="ARBA" id="ARBA00022759"/>
    </source>
</evidence>
<evidence type="ECO:0000256" key="5">
    <source>
        <dbReference type="ARBA" id="ARBA00022842"/>
    </source>
</evidence>
<dbReference type="GO" id="GO:0003676">
    <property type="term" value="F:nucleic acid binding"/>
    <property type="evidence" value="ECO:0007669"/>
    <property type="project" value="InterPro"/>
</dbReference>
<keyword evidence="8" id="KW-0239">DNA-directed DNA polymerase</keyword>
<evidence type="ECO:0000313" key="12">
    <source>
        <dbReference type="Proteomes" id="UP000187406"/>
    </source>
</evidence>
<evidence type="ECO:0000256" key="1">
    <source>
        <dbReference type="ARBA" id="ARBA00022722"/>
    </source>
</evidence>
<dbReference type="GO" id="GO:0016787">
    <property type="term" value="F:hydrolase activity"/>
    <property type="evidence" value="ECO:0007669"/>
    <property type="project" value="UniProtKB-KW"/>
</dbReference>